<dbReference type="EMBL" id="BDGB01000105">
    <property type="protein sequence ID" value="GAW73060.1"/>
    <property type="molecule type" value="Genomic_DNA"/>
</dbReference>
<proteinExistence type="predicted"/>
<feature type="transmembrane region" description="Helical" evidence="1">
    <location>
        <begin position="42"/>
        <end position="59"/>
    </location>
</feature>
<accession>A0A224VLP1</accession>
<gene>
    <name evidence="3" type="ORF">C5L28_002116</name>
    <name evidence="2" type="ORF">LPKJCM_02193</name>
</gene>
<name>A0A224VLP1_9LACO</name>
<sequence length="62" mass="6929">MDKSTQKYPQTTDRQKTHWLGLIIGLIGGLTIDALFSFRTGTFFTFIGIVLGMSGLLDFKQC</sequence>
<evidence type="ECO:0000313" key="4">
    <source>
        <dbReference type="Proteomes" id="UP000214739"/>
    </source>
</evidence>
<protein>
    <submittedName>
        <fullName evidence="2">Uncharacterized protein</fullName>
    </submittedName>
</protein>
<evidence type="ECO:0000313" key="5">
    <source>
        <dbReference type="Proteomes" id="UP000294668"/>
    </source>
</evidence>
<keyword evidence="1" id="KW-0472">Membrane</keyword>
<comment type="caution">
    <text evidence="2">The sequence shown here is derived from an EMBL/GenBank/DDBJ whole genome shotgun (WGS) entry which is preliminary data.</text>
</comment>
<dbReference type="EMBL" id="PUFL01000084">
    <property type="protein sequence ID" value="TDG88769.1"/>
    <property type="molecule type" value="Genomic_DNA"/>
</dbReference>
<dbReference type="Proteomes" id="UP000214739">
    <property type="component" value="Unassembled WGS sequence"/>
</dbReference>
<evidence type="ECO:0000313" key="3">
    <source>
        <dbReference type="EMBL" id="TDG88769.1"/>
    </source>
</evidence>
<dbReference type="Proteomes" id="UP000294668">
    <property type="component" value="Unassembled WGS sequence"/>
</dbReference>
<evidence type="ECO:0000313" key="2">
    <source>
        <dbReference type="EMBL" id="GAW73060.1"/>
    </source>
</evidence>
<organism evidence="2 4">
    <name type="scientific">Lentilactobacillus parakefiri</name>
    <dbReference type="NCBI Taxonomy" id="152332"/>
    <lineage>
        <taxon>Bacteria</taxon>
        <taxon>Bacillati</taxon>
        <taxon>Bacillota</taxon>
        <taxon>Bacilli</taxon>
        <taxon>Lactobacillales</taxon>
        <taxon>Lactobacillaceae</taxon>
        <taxon>Lentilactobacillus</taxon>
    </lineage>
</organism>
<reference evidence="3 5" key="2">
    <citation type="journal article" date="2019" name="Appl. Microbiol. Biotechnol.">
        <title>Uncovering carbohydrate metabolism through a genotype-phenotype association study of 56 lactic acid bacteria genomes.</title>
        <authorList>
            <person name="Buron-Moles G."/>
            <person name="Chailyan A."/>
            <person name="Dolejs I."/>
            <person name="Forster J."/>
            <person name="Miks M.H."/>
        </authorList>
    </citation>
    <scope>NUCLEOTIDE SEQUENCE [LARGE SCALE GENOMIC DNA]</scope>
    <source>
        <strain evidence="3 5">DSM 10551</strain>
    </source>
</reference>
<reference evidence="3" key="3">
    <citation type="submission" date="2019-02" db="EMBL/GenBank/DDBJ databases">
        <authorList>
            <person name="Buron G."/>
            <person name="Chaylann A."/>
            <person name="Dolejs I."/>
            <person name="Forster J."/>
            <person name="Miks M.H."/>
        </authorList>
    </citation>
    <scope>NUCLEOTIDE SEQUENCE</scope>
    <source>
        <strain evidence="3">DSM 10551</strain>
    </source>
</reference>
<dbReference type="AlphaFoldDB" id="A0A224VLP1"/>
<feature type="transmembrane region" description="Helical" evidence="1">
    <location>
        <begin position="20"/>
        <end position="36"/>
    </location>
</feature>
<dbReference type="RefSeq" id="WP_057961314.1">
    <property type="nucleotide sequence ID" value="NZ_BAAAXO010000060.1"/>
</dbReference>
<keyword evidence="1" id="KW-0812">Transmembrane</keyword>
<evidence type="ECO:0000256" key="1">
    <source>
        <dbReference type="SAM" id="Phobius"/>
    </source>
</evidence>
<keyword evidence="5" id="KW-1185">Reference proteome</keyword>
<keyword evidence="1" id="KW-1133">Transmembrane helix</keyword>
<reference evidence="2 4" key="1">
    <citation type="journal article" date="2017" name="Biosci Microbiota Food Health">
        <title>Genomic characterization reconfirms the taxonomic status of Lactobacillus parakefiri.</title>
        <authorList>
            <person name="Tanizawa Y."/>
            <person name="Kobayashi H."/>
            <person name="Kaminuma E."/>
            <person name="Sakamoto M."/>
            <person name="Ohkuma M."/>
            <person name="Nakamura Y."/>
            <person name="Arita M."/>
            <person name="Tohno M."/>
        </authorList>
    </citation>
    <scope>NUCLEOTIDE SEQUENCE [LARGE SCALE GENOMIC DNA]</scope>
    <source>
        <strain evidence="2 4">JCM 8573</strain>
    </source>
</reference>